<dbReference type="Proteomes" id="UP000325785">
    <property type="component" value="Chromosome"/>
</dbReference>
<evidence type="ECO:0000313" key="6">
    <source>
        <dbReference type="Proteomes" id="UP000325785"/>
    </source>
</evidence>
<dbReference type="InterPro" id="IPR039374">
    <property type="entry name" value="SIP_fam"/>
</dbReference>
<dbReference type="CDD" id="cd06193">
    <property type="entry name" value="siderophore_interacting"/>
    <property type="match status" value="1"/>
</dbReference>
<dbReference type="GO" id="GO:0016491">
    <property type="term" value="F:oxidoreductase activity"/>
    <property type="evidence" value="ECO:0007669"/>
    <property type="project" value="InterPro"/>
</dbReference>
<evidence type="ECO:0000256" key="1">
    <source>
        <dbReference type="ARBA" id="ARBA00035644"/>
    </source>
</evidence>
<feature type="domain" description="FAD-binding FR-type" evidence="2">
    <location>
        <begin position="106"/>
        <end position="227"/>
    </location>
</feature>
<name>A0A0T5P863_9RHOB</name>
<gene>
    <name evidence="4" type="primary">viuB_1</name>
    <name evidence="4" type="ORF">RIdsm_03593</name>
    <name evidence="3" type="ORF">XM52_15065</name>
</gene>
<dbReference type="InterPro" id="IPR007037">
    <property type="entry name" value="SIP_rossman_dom"/>
</dbReference>
<dbReference type="STRING" id="540747.SAMN04488031_1083"/>
<dbReference type="InterPro" id="IPR017927">
    <property type="entry name" value="FAD-bd_FR_type"/>
</dbReference>
<dbReference type="OrthoDB" id="9814826at2"/>
<dbReference type="SUPFAM" id="SSF63380">
    <property type="entry name" value="Riboflavin synthase domain-like"/>
    <property type="match status" value="1"/>
</dbReference>
<protein>
    <submittedName>
        <fullName evidence="4">Vibriobactin utilization protein ViuB</fullName>
    </submittedName>
</protein>
<evidence type="ECO:0000313" key="3">
    <source>
        <dbReference type="EMBL" id="KRS17153.1"/>
    </source>
</evidence>
<dbReference type="EMBL" id="LAXI01000009">
    <property type="protein sequence ID" value="KRS17153.1"/>
    <property type="molecule type" value="Genomic_DNA"/>
</dbReference>
<comment type="similarity">
    <text evidence="1">Belongs to the SIP oxidoreductase family.</text>
</comment>
<dbReference type="KEGG" id="rid:RIdsm_03593"/>
<reference evidence="4 6" key="2">
    <citation type="submission" date="2018-08" db="EMBL/GenBank/DDBJ databases">
        <title>Genetic Globetrotter - A new plasmid hitch-hiking vast phylogenetic and geographic distances.</title>
        <authorList>
            <person name="Vollmers J."/>
            <person name="Petersen J."/>
        </authorList>
    </citation>
    <scope>NUCLEOTIDE SEQUENCE [LARGE SCALE GENOMIC DNA]</scope>
    <source>
        <strain evidence="4 6">DSM 26383</strain>
    </source>
</reference>
<dbReference type="Gene3D" id="2.40.30.10">
    <property type="entry name" value="Translation factors"/>
    <property type="match status" value="1"/>
</dbReference>
<dbReference type="EMBL" id="CP031598">
    <property type="protein sequence ID" value="QEW27773.1"/>
    <property type="molecule type" value="Genomic_DNA"/>
</dbReference>
<evidence type="ECO:0000313" key="5">
    <source>
        <dbReference type="Proteomes" id="UP000051401"/>
    </source>
</evidence>
<dbReference type="InterPro" id="IPR039261">
    <property type="entry name" value="FNR_nucleotide-bd"/>
</dbReference>
<dbReference type="RefSeq" id="WP_057816969.1">
    <property type="nucleotide sequence ID" value="NZ_CP031598.1"/>
</dbReference>
<reference evidence="3 5" key="1">
    <citation type="submission" date="2015-04" db="EMBL/GenBank/DDBJ databases">
        <title>The draft genome sequence of Roseovarius indicus B108T.</title>
        <authorList>
            <person name="Li G."/>
            <person name="Lai Q."/>
            <person name="Shao Z."/>
            <person name="Yan P."/>
        </authorList>
    </citation>
    <scope>NUCLEOTIDE SEQUENCE [LARGE SCALE GENOMIC DNA]</scope>
    <source>
        <strain evidence="3 5">B108</strain>
    </source>
</reference>
<dbReference type="Pfam" id="PF08021">
    <property type="entry name" value="FAD_binding_9"/>
    <property type="match status" value="1"/>
</dbReference>
<keyword evidence="5" id="KW-1185">Reference proteome</keyword>
<dbReference type="PROSITE" id="PS51384">
    <property type="entry name" value="FAD_FR"/>
    <property type="match status" value="1"/>
</dbReference>
<proteinExistence type="inferred from homology"/>
<dbReference type="Gene3D" id="3.40.50.80">
    <property type="entry name" value="Nucleotide-binding domain of ferredoxin-NADP reductase (FNR) module"/>
    <property type="match status" value="1"/>
</dbReference>
<evidence type="ECO:0000259" key="2">
    <source>
        <dbReference type="PROSITE" id="PS51384"/>
    </source>
</evidence>
<dbReference type="InterPro" id="IPR013113">
    <property type="entry name" value="SIP_FAD-bd"/>
</dbReference>
<dbReference type="PANTHER" id="PTHR30157:SF0">
    <property type="entry name" value="NADPH-DEPENDENT FERRIC-CHELATE REDUCTASE"/>
    <property type="match status" value="1"/>
</dbReference>
<dbReference type="AlphaFoldDB" id="A0A0T5P863"/>
<organism evidence="3 5">
    <name type="scientific">Roseovarius indicus</name>
    <dbReference type="NCBI Taxonomy" id="540747"/>
    <lineage>
        <taxon>Bacteria</taxon>
        <taxon>Pseudomonadati</taxon>
        <taxon>Pseudomonadota</taxon>
        <taxon>Alphaproteobacteria</taxon>
        <taxon>Rhodobacterales</taxon>
        <taxon>Roseobacteraceae</taxon>
        <taxon>Roseovarius</taxon>
    </lineage>
</organism>
<sequence>MNDSHHSTARFDGAPPEDLLRQAAGYLRAYDLPTDLGETALSATFSEAWVTLELDGAGFSLDIRAGNSAQLHQAREGVLVVLDQISPETCAALEWQGEVARNVRPPNFHLGTVLDVRRVSANFLRVAMRCEGICNLLSGGMHFSLLLAPGPVPRWPEVNDKGRTVWPDGADKLHRAAYTFVELNPEEGWFTFDVFEHEGGQTTGWAKAAKPGDTVGIMGPGGGDFPQADHMVMGGDETALPAIRRILEHAPTDRRGEVFVETADPADRCDMPLPEGMRLTWLRRGEDEPLLEHMLAATLPGPGESRFVWLAAEAGIVRAARRHFREEAGLGREEMYLSAYWTA</sequence>
<dbReference type="Proteomes" id="UP000051401">
    <property type="component" value="Unassembled WGS sequence"/>
</dbReference>
<dbReference type="PATRIC" id="fig|540747.5.peg.6096"/>
<evidence type="ECO:0000313" key="4">
    <source>
        <dbReference type="EMBL" id="QEW27773.1"/>
    </source>
</evidence>
<dbReference type="InterPro" id="IPR017938">
    <property type="entry name" value="Riboflavin_synthase-like_b-brl"/>
</dbReference>
<accession>A0A0T5P863</accession>
<dbReference type="PANTHER" id="PTHR30157">
    <property type="entry name" value="FERRIC REDUCTASE, NADPH-DEPENDENT"/>
    <property type="match status" value="1"/>
</dbReference>
<dbReference type="Pfam" id="PF04954">
    <property type="entry name" value="SIP"/>
    <property type="match status" value="1"/>
</dbReference>